<dbReference type="GeneID" id="45549148"/>
<dbReference type="Gene3D" id="3.40.1350.10">
    <property type="match status" value="1"/>
</dbReference>
<keyword evidence="4" id="KW-0540">Nuclease</keyword>
<proteinExistence type="predicted"/>
<dbReference type="Pfam" id="PF04471">
    <property type="entry name" value="Mrr_cat"/>
    <property type="match status" value="1"/>
</dbReference>
<evidence type="ECO:0000313" key="5">
    <source>
        <dbReference type="Proteomes" id="UP000015560"/>
    </source>
</evidence>
<dbReference type="InterPro" id="IPR007560">
    <property type="entry name" value="Restrct_endonuc_IV_Mrr"/>
</dbReference>
<dbReference type="SUPFAM" id="SSF52980">
    <property type="entry name" value="Restriction endonuclease-like"/>
    <property type="match status" value="1"/>
</dbReference>
<dbReference type="GO" id="GO:0015666">
    <property type="term" value="F:restriction endodeoxyribonuclease activity"/>
    <property type="evidence" value="ECO:0007669"/>
    <property type="project" value="TreeGrafter"/>
</dbReference>
<accession>A0AAD1ARK1</accession>
<organism evidence="4 5">
    <name type="scientific">Lacticaseibacillus casei DSM 20011 = JCM 1134 = ATCC 393</name>
    <dbReference type="NCBI Taxonomy" id="1423732"/>
    <lineage>
        <taxon>Bacteria</taxon>
        <taxon>Bacillati</taxon>
        <taxon>Bacillota</taxon>
        <taxon>Bacilli</taxon>
        <taxon>Lactobacillales</taxon>
        <taxon>Lactobacillaceae</taxon>
        <taxon>Lacticaseibacillus</taxon>
    </lineage>
</organism>
<dbReference type="EMBL" id="AP012544">
    <property type="protein sequence ID" value="BAN75030.1"/>
    <property type="molecule type" value="Genomic_DNA"/>
</dbReference>
<dbReference type="RefSeq" id="WP_025013014.1">
    <property type="nucleotide sequence ID" value="NZ_AP012544.1"/>
</dbReference>
<keyword evidence="4" id="KW-0255">Endonuclease</keyword>
<dbReference type="InterPro" id="IPR011856">
    <property type="entry name" value="tRNA_endonuc-like_dom_sf"/>
</dbReference>
<evidence type="ECO:0000259" key="3">
    <source>
        <dbReference type="Pfam" id="PF14338"/>
    </source>
</evidence>
<dbReference type="REBASE" id="69176">
    <property type="entry name" value="Lca393MrrP"/>
</dbReference>
<dbReference type="InterPro" id="IPR052906">
    <property type="entry name" value="Type_IV_Methyl-Rstrct_Enzyme"/>
</dbReference>
<feature type="domain" description="Restriction endonuclease type IV Mrr" evidence="2">
    <location>
        <begin position="173"/>
        <end position="291"/>
    </location>
</feature>
<dbReference type="Pfam" id="PF14338">
    <property type="entry name" value="Mrr_N"/>
    <property type="match status" value="1"/>
</dbReference>
<dbReference type="InterPro" id="IPR011335">
    <property type="entry name" value="Restrct_endonuc-II-like"/>
</dbReference>
<gene>
    <name evidence="4" type="ORF">LBCZ_1862</name>
</gene>
<evidence type="ECO:0000256" key="1">
    <source>
        <dbReference type="ARBA" id="ARBA00022801"/>
    </source>
</evidence>
<sequence>MINYAELKQGNHGLPSWDGLLGPVMLSASTKEQWNRQELVAATVSLLNLPEELYQKKLSPEHKTSIIEDRISWAMSELVIGGLLQRPRRAVYRMTKLGRNLVEEYGVKLTSKKVHEQPLYQTHEKELAQRSREDGFSNAQDLGTIDIDELDQIRGQIIAYNNRIATELIERIRESEPVFFEHLVADLLTKMGYQGQNGSTIVTPQSNDGGIDAIINQDPLGTSTVYLQAKRYQASNIVQRPAIDTFYGALSRVHADRGVFITTSSFSKSAQETAKGFSIVLIDGIRLSGLMLKYHVGVQVRYHDELLKLDEDYFE</sequence>
<reference evidence="4 5" key="1">
    <citation type="journal article" date="2013" name="PLoS ONE">
        <title>Genomic Adaptation of the Lactobacillus casei Group.</title>
        <authorList>
            <person name="Toh H."/>
            <person name="Oshima K."/>
            <person name="Nakano A."/>
            <person name="Takahata M."/>
            <person name="Murakami M."/>
            <person name="Takaki T."/>
            <person name="Nishiyama H."/>
            <person name="Igimi S."/>
            <person name="Hattori M."/>
            <person name="Morita H."/>
        </authorList>
    </citation>
    <scope>NUCLEOTIDE SEQUENCE [LARGE SCALE GENOMIC DNA]</scope>
    <source>
        <strain evidence="4 5">ATCC 393</strain>
    </source>
</reference>
<dbReference type="PANTHER" id="PTHR30015">
    <property type="entry name" value="MRR RESTRICTION SYSTEM PROTEIN"/>
    <property type="match status" value="1"/>
</dbReference>
<protein>
    <submittedName>
        <fullName evidence="4">Restriction endonuclease</fullName>
    </submittedName>
</protein>
<dbReference type="Proteomes" id="UP000015560">
    <property type="component" value="Chromosome"/>
</dbReference>
<dbReference type="GO" id="GO:0003677">
    <property type="term" value="F:DNA binding"/>
    <property type="evidence" value="ECO:0007669"/>
    <property type="project" value="InterPro"/>
</dbReference>
<evidence type="ECO:0000259" key="2">
    <source>
        <dbReference type="Pfam" id="PF04471"/>
    </source>
</evidence>
<feature type="domain" description="Restriction system protein Mrr-like N-terminal" evidence="3">
    <location>
        <begin position="17"/>
        <end position="103"/>
    </location>
</feature>
<evidence type="ECO:0000313" key="4">
    <source>
        <dbReference type="EMBL" id="BAN75030.1"/>
    </source>
</evidence>
<keyword evidence="1" id="KW-0378">Hydrolase</keyword>
<dbReference type="InterPro" id="IPR025745">
    <property type="entry name" value="Mrr-like_N_dom"/>
</dbReference>
<name>A0AAD1ARK1_LACCA</name>
<dbReference type="PANTHER" id="PTHR30015:SF7">
    <property type="entry name" value="TYPE IV METHYL-DIRECTED RESTRICTION ENZYME ECOKMRR"/>
    <property type="match status" value="1"/>
</dbReference>
<dbReference type="AlphaFoldDB" id="A0AAD1ARK1"/>
<dbReference type="GO" id="GO:0009307">
    <property type="term" value="P:DNA restriction-modification system"/>
    <property type="evidence" value="ECO:0007669"/>
    <property type="project" value="InterPro"/>
</dbReference>